<dbReference type="InterPro" id="IPR036052">
    <property type="entry name" value="TrpB-like_PALP_sf"/>
</dbReference>
<dbReference type="Pfam" id="PF00291">
    <property type="entry name" value="PALP"/>
    <property type="match status" value="1"/>
</dbReference>
<dbReference type="EMBL" id="CP036150">
    <property type="protein sequence ID" value="QEN08037.1"/>
    <property type="molecule type" value="Genomic_DNA"/>
</dbReference>
<feature type="domain" description="Tryptophan synthase beta chain-like PALP" evidence="3">
    <location>
        <begin position="43"/>
        <end position="366"/>
    </location>
</feature>
<dbReference type="KEGG" id="ock:EXM22_08580"/>
<dbReference type="GO" id="GO:0008838">
    <property type="term" value="F:diaminopropionate ammonia-lyase activity"/>
    <property type="evidence" value="ECO:0007669"/>
    <property type="project" value="UniProtKB-EC"/>
</dbReference>
<protein>
    <submittedName>
        <fullName evidence="4">Diaminopropionate ammonia-lyase</fullName>
        <ecNumber evidence="4">4.3.1.15</ecNumber>
    </submittedName>
</protein>
<reference evidence="4 5" key="1">
    <citation type="submission" date="2019-02" db="EMBL/GenBank/DDBJ databases">
        <title>Complete Genome Sequence and Methylome Analysis of free living Spirochaetas.</title>
        <authorList>
            <person name="Fomenkov A."/>
            <person name="Dubinina G."/>
            <person name="Leshcheva N."/>
            <person name="Mikheeva N."/>
            <person name="Grabovich M."/>
            <person name="Vincze T."/>
            <person name="Roberts R.J."/>
        </authorList>
    </citation>
    <scope>NUCLEOTIDE SEQUENCE [LARGE SCALE GENOMIC DNA]</scope>
    <source>
        <strain evidence="4 5">K2</strain>
    </source>
</reference>
<keyword evidence="4" id="KW-0456">Lyase</keyword>
<dbReference type="PANTHER" id="PTHR42937:SF1">
    <property type="entry name" value="DIAMINOPROPIONATE AMMONIA-LYASE"/>
    <property type="match status" value="1"/>
</dbReference>
<dbReference type="NCBIfam" id="NF006058">
    <property type="entry name" value="PRK08206.1"/>
    <property type="match status" value="1"/>
</dbReference>
<evidence type="ECO:0000313" key="5">
    <source>
        <dbReference type="Proteomes" id="UP000324209"/>
    </source>
</evidence>
<keyword evidence="2" id="KW-0663">Pyridoxal phosphate</keyword>
<evidence type="ECO:0000256" key="1">
    <source>
        <dbReference type="ARBA" id="ARBA00001933"/>
    </source>
</evidence>
<sequence>MKNNKADMRWILNGKKDLTSVIKQFPLEVVHEVRNFHSQIPGYKISPLKNLNNLARMFGVRGIWIKDEAERLELNSFKVLGGSFALYKFIQKKLGLEGQPLTYDYLISKEVREKLGEITFASATDGNHGRGIAWAAGKLGHKCVIYVHSETSAPRIQAIRDYGATVKIIEGNYDNAVRQIVVDSAKNGWNVISDTSWDGYETVPTWIMQGYTTMFLEAQEQFSGQGIIKPSHIFVQAGVGALAASVIGFYHSLFGEKAPICVVVEPENADCLYASMKQNDGKPHSITGSLDTIMAGLACGEPSPLAWNILKEKTDAFISCPDYIAAKGMRIYATPLKGDPFIVSGESGAVTLGALIGILTEEGLKDLKESLKLDSQSQILLINTEGNTDPDHFRQIIWEGANPVPKEFWTKKNGKA</sequence>
<proteinExistence type="predicted"/>
<evidence type="ECO:0000259" key="3">
    <source>
        <dbReference type="Pfam" id="PF00291"/>
    </source>
</evidence>
<keyword evidence="5" id="KW-1185">Reference proteome</keyword>
<evidence type="ECO:0000313" key="4">
    <source>
        <dbReference type="EMBL" id="QEN08037.1"/>
    </source>
</evidence>
<accession>A0A5C1QKN8</accession>
<dbReference type="InterPro" id="IPR001926">
    <property type="entry name" value="TrpB-like_PALP"/>
</dbReference>
<dbReference type="NCBIfam" id="TIGR01747">
    <property type="entry name" value="diampropi_NH3ly"/>
    <property type="match status" value="1"/>
</dbReference>
<dbReference type="CDD" id="cd00640">
    <property type="entry name" value="Trp-synth-beta_II"/>
    <property type="match status" value="1"/>
</dbReference>
<dbReference type="Proteomes" id="UP000324209">
    <property type="component" value="Chromosome"/>
</dbReference>
<dbReference type="Gene3D" id="3.40.50.1100">
    <property type="match status" value="3"/>
</dbReference>
<gene>
    <name evidence="4" type="ORF">EXM22_08580</name>
</gene>
<dbReference type="AlphaFoldDB" id="A0A5C1QKN8"/>
<name>A0A5C1QKN8_9SPIO</name>
<evidence type="ECO:0000256" key="2">
    <source>
        <dbReference type="ARBA" id="ARBA00022898"/>
    </source>
</evidence>
<dbReference type="RefSeq" id="WP_149486117.1">
    <property type="nucleotide sequence ID" value="NZ_CP036150.1"/>
</dbReference>
<comment type="cofactor">
    <cofactor evidence="1">
        <name>pyridoxal 5'-phosphate</name>
        <dbReference type="ChEBI" id="CHEBI:597326"/>
    </cofactor>
</comment>
<dbReference type="InterPro" id="IPR010081">
    <property type="entry name" value="DiNH2opropionate_NH3_lyase"/>
</dbReference>
<dbReference type="PANTHER" id="PTHR42937">
    <property type="match status" value="1"/>
</dbReference>
<dbReference type="SUPFAM" id="SSF53686">
    <property type="entry name" value="Tryptophan synthase beta subunit-like PLP-dependent enzymes"/>
    <property type="match status" value="1"/>
</dbReference>
<dbReference type="OrthoDB" id="34584at2"/>
<dbReference type="GO" id="GO:0030170">
    <property type="term" value="F:pyridoxal phosphate binding"/>
    <property type="evidence" value="ECO:0007669"/>
    <property type="project" value="InterPro"/>
</dbReference>
<dbReference type="EC" id="4.3.1.15" evidence="4"/>
<organism evidence="4 5">
    <name type="scientific">Oceanispirochaeta crateris</name>
    <dbReference type="NCBI Taxonomy" id="2518645"/>
    <lineage>
        <taxon>Bacteria</taxon>
        <taxon>Pseudomonadati</taxon>
        <taxon>Spirochaetota</taxon>
        <taxon>Spirochaetia</taxon>
        <taxon>Spirochaetales</taxon>
        <taxon>Spirochaetaceae</taxon>
        <taxon>Oceanispirochaeta</taxon>
    </lineage>
</organism>